<reference evidence="3 4" key="1">
    <citation type="submission" date="2019-08" db="EMBL/GenBank/DDBJ databases">
        <title>Archaea genome.</title>
        <authorList>
            <person name="Kajale S."/>
            <person name="Shouche Y."/>
            <person name="Deshpande N."/>
            <person name="Sharma A."/>
        </authorList>
    </citation>
    <scope>NUCLEOTIDE SEQUENCE [LARGE SCALE GENOMIC DNA]</scope>
    <source>
        <strain evidence="3 4">ESP3B_9</strain>
    </source>
</reference>
<evidence type="ECO:0000256" key="2">
    <source>
        <dbReference type="SAM" id="Phobius"/>
    </source>
</evidence>
<keyword evidence="2" id="KW-0472">Membrane</keyword>
<feature type="compositionally biased region" description="Basic and acidic residues" evidence="1">
    <location>
        <begin position="89"/>
        <end position="100"/>
    </location>
</feature>
<dbReference type="EMBL" id="VTAW01000009">
    <property type="protein sequence ID" value="TYT62331.1"/>
    <property type="molecule type" value="Genomic_DNA"/>
</dbReference>
<feature type="region of interest" description="Disordered" evidence="1">
    <location>
        <begin position="81"/>
        <end position="109"/>
    </location>
</feature>
<keyword evidence="2" id="KW-1133">Transmembrane helix</keyword>
<name>A0A5D5ATH8_9EURY</name>
<keyword evidence="4" id="KW-1185">Reference proteome</keyword>
<proteinExistence type="predicted"/>
<feature type="compositionally biased region" description="Basic and acidic residues" evidence="1">
    <location>
        <begin position="247"/>
        <end position="263"/>
    </location>
</feature>
<dbReference type="InterPro" id="IPR055693">
    <property type="entry name" value="DUF7269"/>
</dbReference>
<accession>A0A5D5ATH8</accession>
<evidence type="ECO:0000313" key="4">
    <source>
        <dbReference type="Proteomes" id="UP000324104"/>
    </source>
</evidence>
<dbReference type="AlphaFoldDB" id="A0A5D5ATH8"/>
<feature type="transmembrane region" description="Helical" evidence="2">
    <location>
        <begin position="52"/>
        <end position="71"/>
    </location>
</feature>
<comment type="caution">
    <text evidence="3">The sequence shown here is derived from an EMBL/GenBank/DDBJ whole genome shotgun (WGS) entry which is preliminary data.</text>
</comment>
<dbReference type="RefSeq" id="WP_149081151.1">
    <property type="nucleotide sequence ID" value="NZ_VTAW01000009.1"/>
</dbReference>
<organism evidence="3 4">
    <name type="scientific">Natrialba swarupiae</name>
    <dbReference type="NCBI Taxonomy" id="2448032"/>
    <lineage>
        <taxon>Archaea</taxon>
        <taxon>Methanobacteriati</taxon>
        <taxon>Methanobacteriota</taxon>
        <taxon>Stenosarchaea group</taxon>
        <taxon>Halobacteria</taxon>
        <taxon>Halobacteriales</taxon>
        <taxon>Natrialbaceae</taxon>
        <taxon>Natrialba</taxon>
    </lineage>
</organism>
<evidence type="ECO:0000256" key="1">
    <source>
        <dbReference type="SAM" id="MobiDB-lite"/>
    </source>
</evidence>
<keyword evidence="2" id="KW-0812">Transmembrane</keyword>
<evidence type="ECO:0000313" key="3">
    <source>
        <dbReference type="EMBL" id="TYT62331.1"/>
    </source>
</evidence>
<gene>
    <name evidence="3" type="ORF">FYC77_08925</name>
</gene>
<feature type="region of interest" description="Disordered" evidence="1">
    <location>
        <begin position="224"/>
        <end position="263"/>
    </location>
</feature>
<feature type="compositionally biased region" description="Acidic residues" evidence="1">
    <location>
        <begin position="229"/>
        <end position="245"/>
    </location>
</feature>
<sequence>MSRTPSRRGLSVATLLAGTFLAVGLVFALDPTVATGAVPALEAVLASLDPGLIVLVATLLLVVFAPALGIAGKLRSRPVDPLVGSGERTAADRPDGEANARSRSPGRRGWDVVGDSFERDVERATDYDGDREVRSAAREEVVDTLRPIATRAYANRAGVARSAATRVIERGSWTDDDRAAAFLAGESGPSTPVWLWLFDLVTATDPFSRSLERTIDEIESIQAATTIDLADEEATSENGTDENDSSDGSRTDGDARADLEGTR</sequence>
<dbReference type="Pfam" id="PF23933">
    <property type="entry name" value="DUF7269"/>
    <property type="match status" value="1"/>
</dbReference>
<protein>
    <submittedName>
        <fullName evidence="3">Uncharacterized protein</fullName>
    </submittedName>
</protein>
<dbReference type="Proteomes" id="UP000324104">
    <property type="component" value="Unassembled WGS sequence"/>
</dbReference>